<dbReference type="EMBL" id="JBJHZY010000001">
    <property type="protein sequence ID" value="MFL0267298.1"/>
    <property type="molecule type" value="Genomic_DNA"/>
</dbReference>
<dbReference type="Proteomes" id="UP001623661">
    <property type="component" value="Unassembled WGS sequence"/>
</dbReference>
<keyword evidence="1" id="KW-0472">Membrane</keyword>
<accession>A0ABW8TP41</accession>
<name>A0ABW8TP41_9CLOT</name>
<keyword evidence="1" id="KW-1133">Transmembrane helix</keyword>
<evidence type="ECO:0000256" key="1">
    <source>
        <dbReference type="SAM" id="Phobius"/>
    </source>
</evidence>
<keyword evidence="1" id="KW-0812">Transmembrane</keyword>
<proteinExistence type="predicted"/>
<feature type="transmembrane region" description="Helical" evidence="1">
    <location>
        <begin position="219"/>
        <end position="238"/>
    </location>
</feature>
<protein>
    <recommendedName>
        <fullName evidence="4">ABC transporter permease</fullName>
    </recommendedName>
</protein>
<feature type="transmembrane region" description="Helical" evidence="1">
    <location>
        <begin position="142"/>
        <end position="169"/>
    </location>
</feature>
<gene>
    <name evidence="2" type="ORF">ACJDUH_04205</name>
</gene>
<reference evidence="2 3" key="1">
    <citation type="submission" date="2024-11" db="EMBL/GenBank/DDBJ databases">
        <authorList>
            <person name="Heng Y.C."/>
            <person name="Lim A.C.H."/>
            <person name="Lee J.K.Y."/>
            <person name="Kittelmann S."/>
        </authorList>
    </citation>
    <scope>NUCLEOTIDE SEQUENCE [LARGE SCALE GENOMIC DNA]</scope>
    <source>
        <strain evidence="2 3">WILCCON 0202</strain>
    </source>
</reference>
<comment type="caution">
    <text evidence="2">The sequence shown here is derived from an EMBL/GenBank/DDBJ whole genome shotgun (WGS) entry which is preliminary data.</text>
</comment>
<dbReference type="RefSeq" id="WP_406763904.1">
    <property type="nucleotide sequence ID" value="NZ_JBJHZY010000001.1"/>
</dbReference>
<feature type="transmembrane region" description="Helical" evidence="1">
    <location>
        <begin position="113"/>
        <end position="135"/>
    </location>
</feature>
<evidence type="ECO:0000313" key="2">
    <source>
        <dbReference type="EMBL" id="MFL0267298.1"/>
    </source>
</evidence>
<evidence type="ECO:0000313" key="3">
    <source>
        <dbReference type="Proteomes" id="UP001623661"/>
    </source>
</evidence>
<feature type="transmembrane region" description="Helical" evidence="1">
    <location>
        <begin position="74"/>
        <end position="107"/>
    </location>
</feature>
<evidence type="ECO:0008006" key="4">
    <source>
        <dbReference type="Google" id="ProtNLM"/>
    </source>
</evidence>
<keyword evidence="3" id="KW-1185">Reference proteome</keyword>
<feature type="transmembrane region" description="Helical" evidence="1">
    <location>
        <begin position="189"/>
        <end position="207"/>
    </location>
</feature>
<sequence length="505" mass="58568">MLIIYAFGIQQVLSSMFTFGQHSLTLIGLIKDSWLPINFIMIPFLLISLKVGESENEIFKSMDISPKDIILSKLAVMLIIEGIILAANIVLVTVVGAICKASMGYFFYQSTGFIINTILTLVVCNFLGLFIGQVISKNFGDIIGYITVIILFLLLCNFYKLSNVILPLFNIRTFPGSFEVISYDTSYEYHIIFWLILSFTIFITPYVYKYRKIKRNRHFLFKISAIILALILCVGLGIKINSMKPNLYTIGARREFESGKNEFDTFFGNVDCGYYIDKYNMSLKFDNKLKNDCNMEIRINKNGIRSVELGLYEKLNITDIEVDGKKLNFNRNKNNFIAKLSREYNNGDILNMKVAYEGEINTIWLQGKKIFFQRNNVMFLADVFEWYPKLNDSSEKEYKLRIDYSGKNKLYSNLKENNKDGIYNFTGKDKEIFLISGNMTERKYKNFIFIGNEEYVKSNEQCDRVISDIKRENLTNVEKVIFSPIIPGGTKMEKYYDKDYLYSFD</sequence>
<organism evidence="2 3">
    <name type="scientific">Candidatus Clostridium radicumherbarum</name>
    <dbReference type="NCBI Taxonomy" id="3381662"/>
    <lineage>
        <taxon>Bacteria</taxon>
        <taxon>Bacillati</taxon>
        <taxon>Bacillota</taxon>
        <taxon>Clostridia</taxon>
        <taxon>Eubacteriales</taxon>
        <taxon>Clostridiaceae</taxon>
        <taxon>Clostridium</taxon>
    </lineage>
</organism>